<dbReference type="SMART" id="SM00644">
    <property type="entry name" value="Ami_2"/>
    <property type="match status" value="1"/>
</dbReference>
<comment type="caution">
    <text evidence="4">The sequence shown here is derived from an EMBL/GenBank/DDBJ whole genome shotgun (WGS) entry which is preliminary data.</text>
</comment>
<dbReference type="CDD" id="cd06583">
    <property type="entry name" value="PGRP"/>
    <property type="match status" value="1"/>
</dbReference>
<dbReference type="SUPFAM" id="SSF55846">
    <property type="entry name" value="N-acetylmuramoyl-L-alanine amidase-like"/>
    <property type="match status" value="1"/>
</dbReference>
<dbReference type="PANTHER" id="PTHR11022:SF41">
    <property type="entry name" value="PEPTIDOGLYCAN-RECOGNITION PROTEIN LC-RELATED"/>
    <property type="match status" value="1"/>
</dbReference>
<dbReference type="InterPro" id="IPR006619">
    <property type="entry name" value="PGRP_domain_met/bac"/>
</dbReference>
<dbReference type="InterPro" id="IPR015510">
    <property type="entry name" value="PGRP"/>
</dbReference>
<dbReference type="SMART" id="SM00701">
    <property type="entry name" value="PGRP"/>
    <property type="match status" value="1"/>
</dbReference>
<accession>A0A2M7H5B0</accession>
<dbReference type="InterPro" id="IPR002502">
    <property type="entry name" value="Amidase_domain"/>
</dbReference>
<feature type="domain" description="Peptidoglycan recognition protein family" evidence="3">
    <location>
        <begin position="217"/>
        <end position="379"/>
    </location>
</feature>
<dbReference type="InterPro" id="IPR036505">
    <property type="entry name" value="Amidase/PGRP_sf"/>
</dbReference>
<organism evidence="4 5">
    <name type="scientific">Candidatus Kerfeldbacteria bacterium CG15_BIG_FIL_POST_REV_8_21_14_020_45_12</name>
    <dbReference type="NCBI Taxonomy" id="2014247"/>
    <lineage>
        <taxon>Bacteria</taxon>
        <taxon>Candidatus Kerfeldiibacteriota</taxon>
    </lineage>
</organism>
<dbReference type="AlphaFoldDB" id="A0A2M7H5B0"/>
<dbReference type="InterPro" id="IPR013783">
    <property type="entry name" value="Ig-like_fold"/>
</dbReference>
<protein>
    <recommendedName>
        <fullName evidence="6">Peptidoglycan recognition protein family domain-containing protein</fullName>
    </recommendedName>
</protein>
<dbReference type="EMBL" id="PFGC01000007">
    <property type="protein sequence ID" value="PIW37407.1"/>
    <property type="molecule type" value="Genomic_DNA"/>
</dbReference>
<name>A0A2M7H5B0_9BACT</name>
<sequence>MDRFAPNLRLFSLLAVVGLSIFFLLAIAVNSARGADTAIPNETVHLSYFATGSTKALGALSITTATAGDGELVIPDGDSAVTFTTGVYQPGIDLTTFGVKLIGENFDHTSEHGVEVTAHFVGADGNRDYDLSGVSDHTKAALPSTLYVTEPITASDLESYSVTITLNRNNDGSAPRVQDLEIISLDSSTEDLLPPVTAGYSLMSAEEITAASATTVPDIISRAEWGADEAYRYDSNGDEIWPRQIDNVKAFIVHHTAGGDGGGDPAATIRGIYYWHSQVLGWGDIGYNYLIDKDGNIYKGRKGGDGVVGAHTYNSVDMINYNEGSIGIALMGCYDDDGCNTLYEITPKMETALTNLIGYKASELGIKPKSTVTFHGAEANRIGGHQDFDYTLCPGNTVLGDMTTIRDSAQDNYDTYSTQPLQASLIDIFAYTTPVGDDETATEVDASLLTRKTPYTVTVSYTNSGTSSWSQSAMNLRLLKKSGRGVTPLRHVKSWAHRYGKITMNEESVQAGETATFTFRIRAQKKPRTRGLMLKLYSERTFVTNSQSTSSFTFSE</sequence>
<gene>
    <name evidence="4" type="ORF">COW24_00555</name>
</gene>
<dbReference type="Gene3D" id="3.40.80.10">
    <property type="entry name" value="Peptidoglycan recognition protein-like"/>
    <property type="match status" value="1"/>
</dbReference>
<dbReference type="Gene3D" id="2.60.40.10">
    <property type="entry name" value="Immunoglobulins"/>
    <property type="match status" value="1"/>
</dbReference>
<evidence type="ECO:0008006" key="6">
    <source>
        <dbReference type="Google" id="ProtNLM"/>
    </source>
</evidence>
<evidence type="ECO:0000256" key="1">
    <source>
        <dbReference type="ARBA" id="ARBA00007553"/>
    </source>
</evidence>
<reference evidence="4 5" key="1">
    <citation type="submission" date="2017-09" db="EMBL/GenBank/DDBJ databases">
        <title>Depth-based differentiation of microbial function through sediment-hosted aquifers and enrichment of novel symbionts in the deep terrestrial subsurface.</title>
        <authorList>
            <person name="Probst A.J."/>
            <person name="Ladd B."/>
            <person name="Jarett J.K."/>
            <person name="Geller-Mcgrath D.E."/>
            <person name="Sieber C.M."/>
            <person name="Emerson J.B."/>
            <person name="Anantharaman K."/>
            <person name="Thomas B.C."/>
            <person name="Malmstrom R."/>
            <person name="Stieglmeier M."/>
            <person name="Klingl A."/>
            <person name="Woyke T."/>
            <person name="Ryan C.M."/>
            <person name="Banfield J.F."/>
        </authorList>
    </citation>
    <scope>NUCLEOTIDE SEQUENCE [LARGE SCALE GENOMIC DNA]</scope>
    <source>
        <strain evidence="4">CG15_BIG_FIL_POST_REV_8_21_14_020_45_12</strain>
    </source>
</reference>
<comment type="similarity">
    <text evidence="1">Belongs to the N-acetylmuramoyl-L-alanine amidase 2 family.</text>
</comment>
<evidence type="ECO:0000313" key="4">
    <source>
        <dbReference type="EMBL" id="PIW37407.1"/>
    </source>
</evidence>
<evidence type="ECO:0000259" key="3">
    <source>
        <dbReference type="SMART" id="SM00701"/>
    </source>
</evidence>
<proteinExistence type="inferred from homology"/>
<dbReference type="PANTHER" id="PTHR11022">
    <property type="entry name" value="PEPTIDOGLYCAN RECOGNITION PROTEIN"/>
    <property type="match status" value="1"/>
</dbReference>
<dbReference type="GO" id="GO:0008745">
    <property type="term" value="F:N-acetylmuramoyl-L-alanine amidase activity"/>
    <property type="evidence" value="ECO:0007669"/>
    <property type="project" value="InterPro"/>
</dbReference>
<dbReference type="Pfam" id="PF01510">
    <property type="entry name" value="Amidase_2"/>
    <property type="match status" value="1"/>
</dbReference>
<dbReference type="GO" id="GO:0009253">
    <property type="term" value="P:peptidoglycan catabolic process"/>
    <property type="evidence" value="ECO:0007669"/>
    <property type="project" value="InterPro"/>
</dbReference>
<evidence type="ECO:0000313" key="5">
    <source>
        <dbReference type="Proteomes" id="UP000230292"/>
    </source>
</evidence>
<feature type="domain" description="N-acetylmuramoyl-L-alanine amidase" evidence="2">
    <location>
        <begin position="237"/>
        <end position="395"/>
    </location>
</feature>
<evidence type="ECO:0000259" key="2">
    <source>
        <dbReference type="SMART" id="SM00644"/>
    </source>
</evidence>
<dbReference type="Proteomes" id="UP000230292">
    <property type="component" value="Unassembled WGS sequence"/>
</dbReference>
<dbReference type="GO" id="GO:0008270">
    <property type="term" value="F:zinc ion binding"/>
    <property type="evidence" value="ECO:0007669"/>
    <property type="project" value="InterPro"/>
</dbReference>